<organism evidence="10 11">
    <name type="scientific">Porites evermanni</name>
    <dbReference type="NCBI Taxonomy" id="104178"/>
    <lineage>
        <taxon>Eukaryota</taxon>
        <taxon>Metazoa</taxon>
        <taxon>Cnidaria</taxon>
        <taxon>Anthozoa</taxon>
        <taxon>Hexacorallia</taxon>
        <taxon>Scleractinia</taxon>
        <taxon>Fungiina</taxon>
        <taxon>Poritidae</taxon>
        <taxon>Porites</taxon>
    </lineage>
</organism>
<dbReference type="Pfam" id="PF01896">
    <property type="entry name" value="DNA_primase_S"/>
    <property type="match status" value="1"/>
</dbReference>
<evidence type="ECO:0000313" key="10">
    <source>
        <dbReference type="EMBL" id="CAH3170537.1"/>
    </source>
</evidence>
<keyword evidence="7" id="KW-0479">Metal-binding</keyword>
<dbReference type="InterPro" id="IPR002755">
    <property type="entry name" value="DNA_primase_S"/>
</dbReference>
<keyword evidence="3 9" id="KW-0639">Primosome</keyword>
<dbReference type="InterPro" id="IPR014052">
    <property type="entry name" value="DNA_primase_ssu_euk/arc"/>
</dbReference>
<proteinExistence type="inferred from homology"/>
<dbReference type="EMBL" id="CALNXI010001488">
    <property type="protein sequence ID" value="CAH3170537.1"/>
    <property type="molecule type" value="Genomic_DNA"/>
</dbReference>
<evidence type="ECO:0000313" key="11">
    <source>
        <dbReference type="Proteomes" id="UP001159427"/>
    </source>
</evidence>
<evidence type="ECO:0000256" key="3">
    <source>
        <dbReference type="ARBA" id="ARBA00022515"/>
    </source>
</evidence>
<dbReference type="PANTHER" id="PTHR10536">
    <property type="entry name" value="DNA PRIMASE SMALL SUBUNIT"/>
    <property type="match status" value="1"/>
</dbReference>
<gene>
    <name evidence="10" type="ORF">PEVE_00007316</name>
</gene>
<comment type="caution">
    <text evidence="10">The sequence shown here is derived from an EMBL/GenBank/DDBJ whole genome shotgun (WGS) entry which is preliminary data.</text>
</comment>
<evidence type="ECO:0000256" key="1">
    <source>
        <dbReference type="ARBA" id="ARBA00009762"/>
    </source>
</evidence>
<name>A0ABN8QU91_9CNID</name>
<evidence type="ECO:0000256" key="8">
    <source>
        <dbReference type="ARBA" id="ARBA00023163"/>
    </source>
</evidence>
<evidence type="ECO:0000256" key="9">
    <source>
        <dbReference type="RuleBase" id="RU003514"/>
    </source>
</evidence>
<dbReference type="CDD" id="cd04860">
    <property type="entry name" value="AE_Prim_S"/>
    <property type="match status" value="1"/>
</dbReference>
<dbReference type="SUPFAM" id="SSF56747">
    <property type="entry name" value="Prim-pol domain"/>
    <property type="match status" value="1"/>
</dbReference>
<keyword evidence="11" id="KW-1185">Reference proteome</keyword>
<accession>A0ABN8QU91</accession>
<keyword evidence="2 9" id="KW-0240">DNA-directed RNA polymerase</keyword>
<keyword evidence="4 9" id="KW-0808">Transferase</keyword>
<evidence type="ECO:0000256" key="2">
    <source>
        <dbReference type="ARBA" id="ARBA00022478"/>
    </source>
</evidence>
<keyword evidence="6 9" id="KW-0235">DNA replication</keyword>
<dbReference type="Proteomes" id="UP001159427">
    <property type="component" value="Unassembled WGS sequence"/>
</dbReference>
<dbReference type="Gene3D" id="3.90.920.10">
    <property type="entry name" value="DNA primase, PRIM domain"/>
    <property type="match status" value="1"/>
</dbReference>
<comment type="similarity">
    <text evidence="1 9">Belongs to the eukaryotic-type primase small subunit family.</text>
</comment>
<evidence type="ECO:0000256" key="7">
    <source>
        <dbReference type="ARBA" id="ARBA00022723"/>
    </source>
</evidence>
<evidence type="ECO:0000256" key="5">
    <source>
        <dbReference type="ARBA" id="ARBA00022695"/>
    </source>
</evidence>
<keyword evidence="8" id="KW-0804">Transcription</keyword>
<dbReference type="EC" id="2.7.7.-" evidence="9"/>
<evidence type="ECO:0000256" key="6">
    <source>
        <dbReference type="ARBA" id="ARBA00022705"/>
    </source>
</evidence>
<evidence type="ECO:0000256" key="4">
    <source>
        <dbReference type="ARBA" id="ARBA00022679"/>
    </source>
</evidence>
<reference evidence="10 11" key="1">
    <citation type="submission" date="2022-05" db="EMBL/GenBank/DDBJ databases">
        <authorList>
            <consortium name="Genoscope - CEA"/>
            <person name="William W."/>
        </authorList>
    </citation>
    <scope>NUCLEOTIDE SEQUENCE [LARGE SCALE GENOMIC DNA]</scope>
</reference>
<protein>
    <recommendedName>
        <fullName evidence="9">DNA primase</fullName>
        <ecNumber evidence="9">2.7.7.-</ecNumber>
    </recommendedName>
</protein>
<sequence length="436" mass="51343">MADTEVSSQNSQKSSQFSQSDLPELLNQYYKRLFPYKYFVQWLSYGGVPKTYFVNREFSFTLKDDVYLRYQSFSDQQELEKEILKRNPYKIDIGAVFTHKPKDHKMIKPGAFQAEEKELVFDIDMTDYDEVRTCCKGADICKKCWLFMVVAMKIVDSTLERDFGFQHRLWVYSGRRGVHCWVCDEKARKLSQNARSAVAEYLSVIKGGENQIKKVNLRRPYHPYIRNSLRILNEHFVDLVIDKQDVLSSKERWDGVLALVPDSSIFSLLYQWSLDQRSHENYGHDHTQYDKLITTCAFVIRVLTMHRFNLHDDVMVQYCFHRFDVNVTKGLNHLLKSPFFVHPKKGRVCVPISMRDVDTFDPFTVPTISQLCDEIDEHEKNSSDMIEEEKKKMPAFMKTSLKKPIGIFVQFLKGLESENDNRRKSFRDAEEKKGEW</sequence>
<dbReference type="NCBIfam" id="TIGR00335">
    <property type="entry name" value="primase_sml"/>
    <property type="match status" value="1"/>
</dbReference>
<keyword evidence="5" id="KW-0548">Nucleotidyltransferase</keyword>